<name>E9GVA2_DAPPU</name>
<sequence length="106" mass="12043">MAFVLCARRATIRHRTSIASSIPLSPIPDRSLYPLSLWCWAQSGQEKFKDPHIQEMDEKSFCYPVISQGSETFSQGKKRRVTFMECNNDINSIDIAKVADLVLACF</sequence>
<proteinExistence type="predicted"/>
<evidence type="ECO:0000313" key="1">
    <source>
        <dbReference type="EMBL" id="EFX76644.1"/>
    </source>
</evidence>
<dbReference type="EMBL" id="GL732567">
    <property type="protein sequence ID" value="EFX76644.1"/>
    <property type="molecule type" value="Genomic_DNA"/>
</dbReference>
<accession>E9GVA2</accession>
<dbReference type="Proteomes" id="UP000000305">
    <property type="component" value="Unassembled WGS sequence"/>
</dbReference>
<reference evidence="1 2" key="1">
    <citation type="journal article" date="2011" name="Science">
        <title>The ecoresponsive genome of Daphnia pulex.</title>
        <authorList>
            <person name="Colbourne J.K."/>
            <person name="Pfrender M.E."/>
            <person name="Gilbert D."/>
            <person name="Thomas W.K."/>
            <person name="Tucker A."/>
            <person name="Oakley T.H."/>
            <person name="Tokishita S."/>
            <person name="Aerts A."/>
            <person name="Arnold G.J."/>
            <person name="Basu M.K."/>
            <person name="Bauer D.J."/>
            <person name="Caceres C.E."/>
            <person name="Carmel L."/>
            <person name="Casola C."/>
            <person name="Choi J.H."/>
            <person name="Detter J.C."/>
            <person name="Dong Q."/>
            <person name="Dusheyko S."/>
            <person name="Eads B.D."/>
            <person name="Frohlich T."/>
            <person name="Geiler-Samerotte K.A."/>
            <person name="Gerlach D."/>
            <person name="Hatcher P."/>
            <person name="Jogdeo S."/>
            <person name="Krijgsveld J."/>
            <person name="Kriventseva E.V."/>
            <person name="Kultz D."/>
            <person name="Laforsch C."/>
            <person name="Lindquist E."/>
            <person name="Lopez J."/>
            <person name="Manak J.R."/>
            <person name="Muller J."/>
            <person name="Pangilinan J."/>
            <person name="Patwardhan R.P."/>
            <person name="Pitluck S."/>
            <person name="Pritham E.J."/>
            <person name="Rechtsteiner A."/>
            <person name="Rho M."/>
            <person name="Rogozin I.B."/>
            <person name="Sakarya O."/>
            <person name="Salamov A."/>
            <person name="Schaack S."/>
            <person name="Shapiro H."/>
            <person name="Shiga Y."/>
            <person name="Skalitzky C."/>
            <person name="Smith Z."/>
            <person name="Souvorov A."/>
            <person name="Sung W."/>
            <person name="Tang Z."/>
            <person name="Tsuchiya D."/>
            <person name="Tu H."/>
            <person name="Vos H."/>
            <person name="Wang M."/>
            <person name="Wolf Y.I."/>
            <person name="Yamagata H."/>
            <person name="Yamada T."/>
            <person name="Ye Y."/>
            <person name="Shaw J.R."/>
            <person name="Andrews J."/>
            <person name="Crease T.J."/>
            <person name="Tang H."/>
            <person name="Lucas S.M."/>
            <person name="Robertson H.M."/>
            <person name="Bork P."/>
            <person name="Koonin E.V."/>
            <person name="Zdobnov E.M."/>
            <person name="Grigoriev I.V."/>
            <person name="Lynch M."/>
            <person name="Boore J.L."/>
        </authorList>
    </citation>
    <scope>NUCLEOTIDE SEQUENCE [LARGE SCALE GENOMIC DNA]</scope>
</reference>
<protein>
    <submittedName>
        <fullName evidence="1">Uncharacterized protein</fullName>
    </submittedName>
</protein>
<dbReference type="InParanoid" id="E9GVA2"/>
<organism evidence="1 2">
    <name type="scientific">Daphnia pulex</name>
    <name type="common">Water flea</name>
    <dbReference type="NCBI Taxonomy" id="6669"/>
    <lineage>
        <taxon>Eukaryota</taxon>
        <taxon>Metazoa</taxon>
        <taxon>Ecdysozoa</taxon>
        <taxon>Arthropoda</taxon>
        <taxon>Crustacea</taxon>
        <taxon>Branchiopoda</taxon>
        <taxon>Diplostraca</taxon>
        <taxon>Cladocera</taxon>
        <taxon>Anomopoda</taxon>
        <taxon>Daphniidae</taxon>
        <taxon>Daphnia</taxon>
    </lineage>
</organism>
<dbReference type="OrthoDB" id="10260897at2759"/>
<dbReference type="HOGENOM" id="CLU_2225853_0_0_1"/>
<evidence type="ECO:0000313" key="2">
    <source>
        <dbReference type="Proteomes" id="UP000000305"/>
    </source>
</evidence>
<dbReference type="AlphaFoldDB" id="E9GVA2"/>
<dbReference type="KEGG" id="dpx:DAPPUDRAFT_322224"/>
<gene>
    <name evidence="1" type="ORF">DAPPUDRAFT_322224</name>
</gene>
<keyword evidence="2" id="KW-1185">Reference proteome</keyword>